<evidence type="ECO:0000256" key="3">
    <source>
        <dbReference type="ARBA" id="ARBA00011952"/>
    </source>
</evidence>
<evidence type="ECO:0000256" key="13">
    <source>
        <dbReference type="RuleBase" id="RU000612"/>
    </source>
</evidence>
<gene>
    <name evidence="15" type="ORF">EVG20_g10254</name>
</gene>
<dbReference type="InterPro" id="IPR002938">
    <property type="entry name" value="FAD-bd"/>
</dbReference>
<dbReference type="EC" id="5.3.1.9" evidence="3 13"/>
<dbReference type="GO" id="GO:0097367">
    <property type="term" value="F:carbohydrate derivative binding"/>
    <property type="evidence" value="ECO:0007669"/>
    <property type="project" value="InterPro"/>
</dbReference>
<keyword evidence="9 13" id="KW-0324">Glycolysis</keyword>
<dbReference type="GO" id="GO:0004347">
    <property type="term" value="F:glucose-6-phosphate isomerase activity"/>
    <property type="evidence" value="ECO:0007669"/>
    <property type="project" value="UniProtKB-EC"/>
</dbReference>
<dbReference type="InterPro" id="IPR023096">
    <property type="entry name" value="G6P_Isomerase_C"/>
</dbReference>
<dbReference type="HAMAP" id="MF_00473">
    <property type="entry name" value="G6P_isomerase"/>
    <property type="match status" value="1"/>
</dbReference>
<dbReference type="InterPro" id="IPR001672">
    <property type="entry name" value="G6P_Isomerase"/>
</dbReference>
<dbReference type="InterPro" id="IPR035482">
    <property type="entry name" value="SIS_PGI_2"/>
</dbReference>
<comment type="catalytic activity">
    <reaction evidence="12 13">
        <text>alpha-D-glucose 6-phosphate = beta-D-fructose 6-phosphate</text>
        <dbReference type="Rhea" id="RHEA:11816"/>
        <dbReference type="ChEBI" id="CHEBI:57634"/>
        <dbReference type="ChEBI" id="CHEBI:58225"/>
        <dbReference type="EC" id="5.3.1.9"/>
    </reaction>
</comment>
<dbReference type="InterPro" id="IPR046348">
    <property type="entry name" value="SIS_dom_sf"/>
</dbReference>
<comment type="caution">
    <text evidence="15">The sequence shown here is derived from an EMBL/GenBank/DDBJ whole genome shotgun (WGS) entry which is preliminary data.</text>
</comment>
<dbReference type="AlphaFoldDB" id="A0A4Y9XX14"/>
<evidence type="ECO:0000256" key="1">
    <source>
        <dbReference type="ARBA" id="ARBA00004926"/>
    </source>
</evidence>
<dbReference type="CDD" id="cd05016">
    <property type="entry name" value="SIS_PGI_2"/>
    <property type="match status" value="1"/>
</dbReference>
<dbReference type="PROSITE" id="PS00174">
    <property type="entry name" value="P_GLUCOSE_ISOMERASE_2"/>
    <property type="match status" value="1"/>
</dbReference>
<dbReference type="GO" id="GO:0005829">
    <property type="term" value="C:cytosol"/>
    <property type="evidence" value="ECO:0007669"/>
    <property type="project" value="TreeGrafter"/>
</dbReference>
<accession>A0A4Y9XX14</accession>
<keyword evidence="16" id="KW-1185">Reference proteome</keyword>
<evidence type="ECO:0000256" key="6">
    <source>
        <dbReference type="ARBA" id="ARBA00022630"/>
    </source>
</evidence>
<dbReference type="GO" id="GO:0006094">
    <property type="term" value="P:gluconeogenesis"/>
    <property type="evidence" value="ECO:0007669"/>
    <property type="project" value="UniProtKB-KW"/>
</dbReference>
<feature type="domain" description="FAD-binding" evidence="14">
    <location>
        <begin position="18"/>
        <end position="358"/>
    </location>
</feature>
<dbReference type="PRINTS" id="PR00662">
    <property type="entry name" value="G6PISOMERASE"/>
</dbReference>
<keyword evidence="7" id="KW-0274">FAD</keyword>
<dbReference type="Pfam" id="PF00342">
    <property type="entry name" value="PGI"/>
    <property type="match status" value="1"/>
</dbReference>
<comment type="similarity">
    <text evidence="2 13">Belongs to the GPI family.</text>
</comment>
<evidence type="ECO:0000313" key="15">
    <source>
        <dbReference type="EMBL" id="TFY53129.1"/>
    </source>
</evidence>
<dbReference type="GO" id="GO:0071949">
    <property type="term" value="F:FAD binding"/>
    <property type="evidence" value="ECO:0007669"/>
    <property type="project" value="InterPro"/>
</dbReference>
<dbReference type="PANTHER" id="PTHR11469:SF1">
    <property type="entry name" value="GLUCOSE-6-PHOSPHATE ISOMERASE"/>
    <property type="match status" value="1"/>
</dbReference>
<dbReference type="PANTHER" id="PTHR11469">
    <property type="entry name" value="GLUCOSE-6-PHOSPHATE ISOMERASE"/>
    <property type="match status" value="1"/>
</dbReference>
<evidence type="ECO:0000256" key="5">
    <source>
        <dbReference type="ARBA" id="ARBA00022432"/>
    </source>
</evidence>
<comment type="function">
    <text evidence="11">In the cytoplasm, catalyzes the conversion of glucose-6-phosphate to fructose-6-phosphate, the second step in glycolysis, and the reverse reaction during gluconeogenesis.</text>
</comment>
<comment type="pathway">
    <text evidence="1 13">Carbohydrate degradation; glycolysis; D-glyceraldehyde 3-phosphate and glycerone phosphate from D-glucose: step 2/4.</text>
</comment>
<dbReference type="GO" id="GO:0016491">
    <property type="term" value="F:oxidoreductase activity"/>
    <property type="evidence" value="ECO:0007669"/>
    <property type="project" value="UniProtKB-KW"/>
</dbReference>
<feature type="unsure residue" description="I or L" evidence="15">
    <location>
        <position position="667"/>
    </location>
</feature>
<evidence type="ECO:0000313" key="16">
    <source>
        <dbReference type="Proteomes" id="UP000298327"/>
    </source>
</evidence>
<name>A0A4Y9XX14_9AGAM</name>
<dbReference type="Pfam" id="PF01494">
    <property type="entry name" value="FAD_binding_3"/>
    <property type="match status" value="1"/>
</dbReference>
<protein>
    <recommendedName>
        <fullName evidence="4 13">Glucose-6-phosphate isomerase</fullName>
        <ecNumber evidence="3 13">5.3.1.9</ecNumber>
    </recommendedName>
</protein>
<dbReference type="InterPro" id="IPR036188">
    <property type="entry name" value="FAD/NAD-bd_sf"/>
</dbReference>
<dbReference type="InterPro" id="IPR035476">
    <property type="entry name" value="SIS_PGI_1"/>
</dbReference>
<evidence type="ECO:0000256" key="9">
    <source>
        <dbReference type="ARBA" id="ARBA00023152"/>
    </source>
</evidence>
<dbReference type="Gene3D" id="1.10.1390.10">
    <property type="match status" value="1"/>
</dbReference>
<dbReference type="GO" id="GO:0006096">
    <property type="term" value="P:glycolytic process"/>
    <property type="evidence" value="ECO:0007669"/>
    <property type="project" value="UniProtKB-UniPathway"/>
</dbReference>
<dbReference type="SUPFAM" id="SSF51905">
    <property type="entry name" value="FAD/NAD(P)-binding domain"/>
    <property type="match status" value="1"/>
</dbReference>
<reference evidence="15 16" key="1">
    <citation type="submission" date="2019-02" db="EMBL/GenBank/DDBJ databases">
        <title>Genome sequencing of the rare red list fungi Dentipellis fragilis.</title>
        <authorList>
            <person name="Buettner E."/>
            <person name="Kellner H."/>
        </authorList>
    </citation>
    <scope>NUCLEOTIDE SEQUENCE [LARGE SCALE GENOMIC DNA]</scope>
    <source>
        <strain evidence="15 16">DSM 105465</strain>
    </source>
</reference>
<dbReference type="Gene3D" id="3.40.50.10490">
    <property type="entry name" value="Glucose-6-phosphate isomerase like protein, domain 1"/>
    <property type="match status" value="2"/>
</dbReference>
<dbReference type="FunFam" id="3.40.50.10490:FF:000004">
    <property type="entry name" value="Glucose-6-phosphate isomerase"/>
    <property type="match status" value="1"/>
</dbReference>
<dbReference type="STRING" id="205917.A0A4Y9XX14"/>
<dbReference type="FunFam" id="1.10.1390.10:FF:000001">
    <property type="entry name" value="Glucose-6-phosphate isomerase"/>
    <property type="match status" value="1"/>
</dbReference>
<dbReference type="GO" id="GO:0048029">
    <property type="term" value="F:monosaccharide binding"/>
    <property type="evidence" value="ECO:0007669"/>
    <property type="project" value="TreeGrafter"/>
</dbReference>
<proteinExistence type="inferred from homology"/>
<evidence type="ECO:0000259" key="14">
    <source>
        <dbReference type="Pfam" id="PF01494"/>
    </source>
</evidence>
<keyword evidence="5 13" id="KW-0312">Gluconeogenesis</keyword>
<dbReference type="NCBIfam" id="NF001211">
    <property type="entry name" value="PRK00179.1"/>
    <property type="match status" value="1"/>
</dbReference>
<organism evidence="15 16">
    <name type="scientific">Dentipellis fragilis</name>
    <dbReference type="NCBI Taxonomy" id="205917"/>
    <lineage>
        <taxon>Eukaryota</taxon>
        <taxon>Fungi</taxon>
        <taxon>Dikarya</taxon>
        <taxon>Basidiomycota</taxon>
        <taxon>Agaricomycotina</taxon>
        <taxon>Agaricomycetes</taxon>
        <taxon>Russulales</taxon>
        <taxon>Hericiaceae</taxon>
        <taxon>Dentipellis</taxon>
    </lineage>
</organism>
<dbReference type="EMBL" id="SEOQ01001197">
    <property type="protein sequence ID" value="TFY53129.1"/>
    <property type="molecule type" value="Genomic_DNA"/>
</dbReference>
<dbReference type="PROSITE" id="PS00765">
    <property type="entry name" value="P_GLUCOSE_ISOMERASE_1"/>
    <property type="match status" value="1"/>
</dbReference>
<evidence type="ECO:0000256" key="4">
    <source>
        <dbReference type="ARBA" id="ARBA00018388"/>
    </source>
</evidence>
<dbReference type="OrthoDB" id="5831190at2759"/>
<sequence length="1109" mass="121315">MESANRAMATRPISERPPILVVGGGPAGLITALTLRKNNVPVRIIDRATEPHQGIRGTFIQPRSLELFASLGILDDFRRVAAPPYPFAAHGIGKEIVAEIPWAEDADDSPGIPYRSGANISQPVLEKILREHLARHGTTVQMGVELVKIEQSGEKVTVHLNEKGNSHTEEYVYVVAGTGAKGSIRKDLGVSFLGESKESDVIFIANIESSDIDRVHWHRWGDFKSVMFFMKPVWPAPLFQVQTVGPDLPKSLPHDTEGIQAFFNEVSNSDEIKLENAACISEWRSNIRMADKFQVGRVFLIGDCAHCHSPAGGQGMNSAMLDALNIAWKLALVHKGLASPSLLDTYESERMPVIAEMLSLTKDLHSRVTLAGTSALGANPSAAQSADPMWRPKTVSQLGVNCRWSRIVFDGRDTSNGVEAETQRNAYGLAGDGLRAGDRAPDVPLLIEQPGHRETSLFEVLVGCAEHTILVFSSVAGAEVQHFVGALRLYRENGVASVAVINPMGATPDGIEGTRVFEDGGYAYAGYEVDSKAPAFVVVRPDGMIAPNLHPSLSPAMSGKPATEYAAWKKLQQLYDAQHKSLVLKELFAADPARFTKFSKEFRAPNDPQNTFLLDYSKNLITEPILAELLALAREAGVERVRDAMFAGEHINTSEDRAVLHVALRNLNNEFAISEPGVDEVAGVLAHIKEFTDSVRSGKWTGYTGKSITSVVNIGIGGSDLGPVMVTEALRPYAKRDLQAHFVSNIDGTHLAETLRECDPERTLFIIASKTFTTQETITNAESAREWFLASAKDKAHVAKHFVALSTNEKAVTAFGISKDNMFAFWDWVGGRYSLWSAIGLSIALVIGFEHFQELLGGAHEMDRHFRTTPLEENLPVLMGVIGLWYNDFYGAQTHALLPYDQYLHKFADYFQQGDMESNGKSVTKSGARVSYQTGPIIWGAAGTNGQHSFYQLLHQGTKLVPADFLAPATTHNPLRNSLHHRILLSNFFAQPEALAFGKSEAEVRKELGAGASEPLVKSKVFEGNRPSNSILFPKVTPAVLGSLIALYEHKIFTQGVIWGINSFDQMGVELGKVLAKNILAQLGAPEDVKGHDSSTSGLIHYYQKHRQE</sequence>
<evidence type="ECO:0000256" key="7">
    <source>
        <dbReference type="ARBA" id="ARBA00022827"/>
    </source>
</evidence>
<dbReference type="Gene3D" id="3.50.50.60">
    <property type="entry name" value="FAD/NAD(P)-binding domain"/>
    <property type="match status" value="1"/>
</dbReference>
<evidence type="ECO:0000256" key="12">
    <source>
        <dbReference type="ARBA" id="ARBA00029321"/>
    </source>
</evidence>
<keyword evidence="8" id="KW-0560">Oxidoreductase</keyword>
<dbReference type="PROSITE" id="PS51463">
    <property type="entry name" value="P_GLUCOSE_ISOMERASE_3"/>
    <property type="match status" value="1"/>
</dbReference>
<dbReference type="InterPro" id="IPR018189">
    <property type="entry name" value="Phosphoglucose_isomerase_CS"/>
</dbReference>
<dbReference type="GO" id="GO:0051156">
    <property type="term" value="P:glucose 6-phosphate metabolic process"/>
    <property type="evidence" value="ECO:0007669"/>
    <property type="project" value="TreeGrafter"/>
</dbReference>
<dbReference type="UniPathway" id="UPA00109">
    <property type="reaction ID" value="UER00181"/>
</dbReference>
<evidence type="ECO:0000256" key="2">
    <source>
        <dbReference type="ARBA" id="ARBA00006604"/>
    </source>
</evidence>
<evidence type="ECO:0000256" key="8">
    <source>
        <dbReference type="ARBA" id="ARBA00023002"/>
    </source>
</evidence>
<dbReference type="SUPFAM" id="SSF53697">
    <property type="entry name" value="SIS domain"/>
    <property type="match status" value="1"/>
</dbReference>
<keyword evidence="6" id="KW-0285">Flavoprotein</keyword>
<keyword evidence="10 13" id="KW-0413">Isomerase</keyword>
<evidence type="ECO:0000256" key="10">
    <source>
        <dbReference type="ARBA" id="ARBA00023235"/>
    </source>
</evidence>
<evidence type="ECO:0000256" key="11">
    <source>
        <dbReference type="ARBA" id="ARBA00024178"/>
    </source>
</evidence>
<dbReference type="Proteomes" id="UP000298327">
    <property type="component" value="Unassembled WGS sequence"/>
</dbReference>
<dbReference type="CDD" id="cd05015">
    <property type="entry name" value="SIS_PGI_1"/>
    <property type="match status" value="1"/>
</dbReference>
<dbReference type="Gene3D" id="3.30.70.2450">
    <property type="match status" value="1"/>
</dbReference>